<organism evidence="1 2">
    <name type="scientific">Trypanosoma conorhini</name>
    <dbReference type="NCBI Taxonomy" id="83891"/>
    <lineage>
        <taxon>Eukaryota</taxon>
        <taxon>Discoba</taxon>
        <taxon>Euglenozoa</taxon>
        <taxon>Kinetoplastea</taxon>
        <taxon>Metakinetoplastina</taxon>
        <taxon>Trypanosomatida</taxon>
        <taxon>Trypanosomatidae</taxon>
        <taxon>Trypanosoma</taxon>
    </lineage>
</organism>
<gene>
    <name evidence="1" type="ORF">Tco025E_05682</name>
</gene>
<sequence length="195" mass="21254">MTSAIAHYSTCNEALAERRSLVGADWASHAACARGPSFALPCRGIGGEPRGGWGGRLFAAALKKPHFGRSKITVRRSCREGRRRVTYVFAAAAPLCPHAKAGGGAPTRSRRTPIAFQRTQCAHSSRSGWGLSFFFFPSWEGFFASPLPATACMCAPARGLFFFFLASFSPYVRLRGWMHRNRVRLAAHTACVKEG</sequence>
<reference evidence="1 2" key="1">
    <citation type="journal article" date="2018" name="BMC Genomics">
        <title>Genomic comparison of Trypanosoma conorhini and Trypanosoma rangeli to Trypanosoma cruzi strains of high and low virulence.</title>
        <authorList>
            <person name="Bradwell K.R."/>
            <person name="Koparde V.N."/>
            <person name="Matveyev A.V."/>
            <person name="Serrano M.G."/>
            <person name="Alves J.M."/>
            <person name="Parikh H."/>
            <person name="Huang B."/>
            <person name="Lee V."/>
            <person name="Espinosa-Alvarez O."/>
            <person name="Ortiz P.A."/>
            <person name="Costa-Martins A.G."/>
            <person name="Teixeira M.M."/>
            <person name="Buck G.A."/>
        </authorList>
    </citation>
    <scope>NUCLEOTIDE SEQUENCE [LARGE SCALE GENOMIC DNA]</scope>
    <source>
        <strain evidence="1 2">025E</strain>
    </source>
</reference>
<protein>
    <submittedName>
        <fullName evidence="1">Uncharacterized protein</fullName>
    </submittedName>
</protein>
<accession>A0A3R7KWN5</accession>
<dbReference type="AlphaFoldDB" id="A0A3R7KWN5"/>
<dbReference type="EMBL" id="MKKU01000345">
    <property type="protein sequence ID" value="RNF14926.1"/>
    <property type="molecule type" value="Genomic_DNA"/>
</dbReference>
<evidence type="ECO:0000313" key="1">
    <source>
        <dbReference type="EMBL" id="RNF14926.1"/>
    </source>
</evidence>
<dbReference type="RefSeq" id="XP_029227318.1">
    <property type="nucleotide sequence ID" value="XM_029372575.1"/>
</dbReference>
<name>A0A3R7KWN5_9TRYP</name>
<proteinExistence type="predicted"/>
<dbReference type="Proteomes" id="UP000284403">
    <property type="component" value="Unassembled WGS sequence"/>
</dbReference>
<evidence type="ECO:0000313" key="2">
    <source>
        <dbReference type="Proteomes" id="UP000284403"/>
    </source>
</evidence>
<keyword evidence="2" id="KW-1185">Reference proteome</keyword>
<dbReference type="GeneID" id="40319293"/>
<comment type="caution">
    <text evidence="1">The sequence shown here is derived from an EMBL/GenBank/DDBJ whole genome shotgun (WGS) entry which is preliminary data.</text>
</comment>